<evidence type="ECO:0000256" key="2">
    <source>
        <dbReference type="ARBA" id="ARBA00022676"/>
    </source>
</evidence>
<dbReference type="GO" id="GO:0016757">
    <property type="term" value="F:glycosyltransferase activity"/>
    <property type="evidence" value="ECO:0007669"/>
    <property type="project" value="UniProtKB-KW"/>
</dbReference>
<evidence type="ECO:0000313" key="5">
    <source>
        <dbReference type="EMBL" id="RDV28165.1"/>
    </source>
</evidence>
<comment type="caution">
    <text evidence="5">The sequence shown here is derived from an EMBL/GenBank/DDBJ whole genome shotgun (WGS) entry which is preliminary data.</text>
</comment>
<dbReference type="InterPro" id="IPR001173">
    <property type="entry name" value="Glyco_trans_2-like"/>
</dbReference>
<sequence>MRARDSKQQHEPASSLVKPPRVSVILPVYNCRDHLREAVESILLQSLSDIELLVLNDGSTDDSIDQIKDISDPRMRVFSRENRGLIATLNEGVRLSRSHYIARMDADDIAYPTRLERQLAYLEQHPKCAICCTAVDRIDVEGKLLQREKLRRDTPIFPEDLVFGCPICHPTVMFNVGVIGRTRLFYDPEYKNAEDFELWCRLLRQYRGVKLAQPLLGYRIHEGSITSQFSGSQRSKGIQALLSQVFFKPNSQSLKQRLDIVYRTNLTSYGVIDFLSSNLYLLVYAMVHPELSFFRQSLSSIRMIRVRLLSIFKKQRVRA</sequence>
<dbReference type="InterPro" id="IPR029044">
    <property type="entry name" value="Nucleotide-diphossugar_trans"/>
</dbReference>
<dbReference type="EMBL" id="QRHA01000002">
    <property type="protein sequence ID" value="RDV28165.1"/>
    <property type="molecule type" value="Genomic_DNA"/>
</dbReference>
<keyword evidence="6" id="KW-1185">Reference proteome</keyword>
<dbReference type="AlphaFoldDB" id="A0A3D8MCZ7"/>
<protein>
    <submittedName>
        <fullName evidence="5">Glycosyltransferase</fullName>
    </submittedName>
</protein>
<gene>
    <name evidence="5" type="ORF">DXV75_04175</name>
</gene>
<keyword evidence="2" id="KW-0328">Glycosyltransferase</keyword>
<dbReference type="SUPFAM" id="SSF53448">
    <property type="entry name" value="Nucleotide-diphospho-sugar transferases"/>
    <property type="match status" value="1"/>
</dbReference>
<keyword evidence="3 5" id="KW-0808">Transferase</keyword>
<dbReference type="Pfam" id="PF00535">
    <property type="entry name" value="Glycos_transf_2"/>
    <property type="match status" value="1"/>
</dbReference>
<dbReference type="RefSeq" id="WP_115592123.1">
    <property type="nucleotide sequence ID" value="NZ_QRHA01000002.1"/>
</dbReference>
<dbReference type="InterPro" id="IPR050834">
    <property type="entry name" value="Glycosyltransf_2"/>
</dbReference>
<dbReference type="PANTHER" id="PTHR43685:SF5">
    <property type="entry name" value="GLYCOSYLTRANSFERASE EPSE-RELATED"/>
    <property type="match status" value="1"/>
</dbReference>
<evidence type="ECO:0000259" key="4">
    <source>
        <dbReference type="Pfam" id="PF00535"/>
    </source>
</evidence>
<dbReference type="PANTHER" id="PTHR43685">
    <property type="entry name" value="GLYCOSYLTRANSFERASE"/>
    <property type="match status" value="1"/>
</dbReference>
<evidence type="ECO:0000256" key="3">
    <source>
        <dbReference type="ARBA" id="ARBA00022679"/>
    </source>
</evidence>
<organism evidence="5 6">
    <name type="scientific">Alteromonas aestuariivivens</name>
    <dbReference type="NCBI Taxonomy" id="1938339"/>
    <lineage>
        <taxon>Bacteria</taxon>
        <taxon>Pseudomonadati</taxon>
        <taxon>Pseudomonadota</taxon>
        <taxon>Gammaproteobacteria</taxon>
        <taxon>Alteromonadales</taxon>
        <taxon>Alteromonadaceae</taxon>
        <taxon>Alteromonas/Salinimonas group</taxon>
        <taxon>Alteromonas</taxon>
    </lineage>
</organism>
<accession>A0A3D8MCZ7</accession>
<dbReference type="Gene3D" id="3.90.550.10">
    <property type="entry name" value="Spore Coat Polysaccharide Biosynthesis Protein SpsA, Chain A"/>
    <property type="match status" value="1"/>
</dbReference>
<evidence type="ECO:0000313" key="6">
    <source>
        <dbReference type="Proteomes" id="UP000256561"/>
    </source>
</evidence>
<dbReference type="OrthoDB" id="9802649at2"/>
<feature type="domain" description="Glycosyltransferase 2-like" evidence="4">
    <location>
        <begin position="23"/>
        <end position="149"/>
    </location>
</feature>
<comment type="similarity">
    <text evidence="1">Belongs to the glycosyltransferase 2 family.</text>
</comment>
<dbReference type="Proteomes" id="UP000256561">
    <property type="component" value="Unassembled WGS sequence"/>
</dbReference>
<name>A0A3D8MCZ7_9ALTE</name>
<evidence type="ECO:0000256" key="1">
    <source>
        <dbReference type="ARBA" id="ARBA00006739"/>
    </source>
</evidence>
<proteinExistence type="inferred from homology"/>
<reference evidence="6" key="1">
    <citation type="submission" date="2018-08" db="EMBL/GenBank/DDBJ databases">
        <authorList>
            <person name="Zhang J."/>
            <person name="Du Z.-J."/>
        </authorList>
    </citation>
    <scope>NUCLEOTIDE SEQUENCE [LARGE SCALE GENOMIC DNA]</scope>
    <source>
        <strain evidence="6">KCTC 52655</strain>
    </source>
</reference>